<organism evidence="2 3">
    <name type="scientific">Brachybacterium equifaecis</name>
    <dbReference type="NCBI Taxonomy" id="2910770"/>
    <lineage>
        <taxon>Bacteria</taxon>
        <taxon>Bacillati</taxon>
        <taxon>Actinomycetota</taxon>
        <taxon>Actinomycetes</taxon>
        <taxon>Micrococcales</taxon>
        <taxon>Dermabacteraceae</taxon>
        <taxon>Brachybacterium</taxon>
    </lineage>
</organism>
<dbReference type="SUPFAM" id="SSF46955">
    <property type="entry name" value="Putative DNA-binding domain"/>
    <property type="match status" value="1"/>
</dbReference>
<dbReference type="EMBL" id="JAKNCJ010000012">
    <property type="protein sequence ID" value="MCL6424352.1"/>
    <property type="molecule type" value="Genomic_DNA"/>
</dbReference>
<evidence type="ECO:0000313" key="3">
    <source>
        <dbReference type="Proteomes" id="UP001203761"/>
    </source>
</evidence>
<dbReference type="RefSeq" id="WP_249738432.1">
    <property type="nucleotide sequence ID" value="NZ_JAKNCJ010000012.1"/>
</dbReference>
<evidence type="ECO:0000259" key="1">
    <source>
        <dbReference type="Pfam" id="PF12728"/>
    </source>
</evidence>
<sequence>MPTPLTIDTETAAELIGVAPKTLRSWRSAARGPRFIREGRIVRYREQDIERWLESRVVGTLEDPVKRRR</sequence>
<protein>
    <submittedName>
        <fullName evidence="2">Helix-turn-helix domain-containing protein</fullName>
    </submittedName>
</protein>
<accession>A0ABT0R352</accession>
<proteinExistence type="predicted"/>
<evidence type="ECO:0000313" key="2">
    <source>
        <dbReference type="EMBL" id="MCL6424352.1"/>
    </source>
</evidence>
<dbReference type="Proteomes" id="UP001203761">
    <property type="component" value="Unassembled WGS sequence"/>
</dbReference>
<dbReference type="InterPro" id="IPR036388">
    <property type="entry name" value="WH-like_DNA-bd_sf"/>
</dbReference>
<reference evidence="2" key="1">
    <citation type="submission" date="2022-02" db="EMBL/GenBank/DDBJ databases">
        <authorList>
            <person name="Lee M."/>
            <person name="Kim S.-J."/>
            <person name="Jung M.-Y."/>
        </authorList>
    </citation>
    <scope>NUCLEOTIDE SEQUENCE</scope>
    <source>
        <strain evidence="2">JHP9</strain>
    </source>
</reference>
<dbReference type="Pfam" id="PF12728">
    <property type="entry name" value="HTH_17"/>
    <property type="match status" value="1"/>
</dbReference>
<dbReference type="Gene3D" id="1.10.10.10">
    <property type="entry name" value="Winged helix-like DNA-binding domain superfamily/Winged helix DNA-binding domain"/>
    <property type="match status" value="1"/>
</dbReference>
<comment type="caution">
    <text evidence="2">The sequence shown here is derived from an EMBL/GenBank/DDBJ whole genome shotgun (WGS) entry which is preliminary data.</text>
</comment>
<keyword evidence="3" id="KW-1185">Reference proteome</keyword>
<dbReference type="InterPro" id="IPR041657">
    <property type="entry name" value="HTH_17"/>
</dbReference>
<gene>
    <name evidence="2" type="ORF">Bequi_13355</name>
</gene>
<feature type="domain" description="Helix-turn-helix" evidence="1">
    <location>
        <begin position="8"/>
        <end position="56"/>
    </location>
</feature>
<dbReference type="InterPro" id="IPR009061">
    <property type="entry name" value="DNA-bd_dom_put_sf"/>
</dbReference>
<name>A0ABT0R352_9MICO</name>